<reference evidence="2" key="1">
    <citation type="submission" date="2021-10" db="EMBL/GenBank/DDBJ databases">
        <authorList>
            <person name="Dean J.D."/>
            <person name="Kim M.K."/>
            <person name="Newey C.N."/>
            <person name="Stoker T.S."/>
            <person name="Thompson D.W."/>
            <person name="Grose J.H."/>
        </authorList>
    </citation>
    <scope>NUCLEOTIDE SEQUENCE</scope>
    <source>
        <strain evidence="2">BT178</strain>
    </source>
</reference>
<comment type="caution">
    <text evidence="2">The sequence shown here is derived from an EMBL/GenBank/DDBJ whole genome shotgun (WGS) entry which is preliminary data.</text>
</comment>
<protein>
    <submittedName>
        <fullName evidence="2">DUF1266 domain-containing protein</fullName>
    </submittedName>
</protein>
<evidence type="ECO:0000259" key="1">
    <source>
        <dbReference type="Pfam" id="PF06889"/>
    </source>
</evidence>
<evidence type="ECO:0000313" key="2">
    <source>
        <dbReference type="EMBL" id="MCB2409097.1"/>
    </source>
</evidence>
<proteinExistence type="predicted"/>
<dbReference type="EMBL" id="JAJADR010000003">
    <property type="protein sequence ID" value="MCB2409097.1"/>
    <property type="molecule type" value="Genomic_DNA"/>
</dbReference>
<dbReference type="Pfam" id="PF06889">
    <property type="entry name" value="DUF1266"/>
    <property type="match status" value="1"/>
</dbReference>
<accession>A0ABS8AVF7</accession>
<sequence length="238" mass="27584">MLEWLRTVATMLDSKKMAAITLENDNLRQYGARDLAGFDLTQPVRQPTPTEIRGLATGAILFFYGDNPIKILPQLKPAELVERKAATAQWWGIEDAEEALNVLQSLQEEGHRHDFQPLLKSESLYWYNLFEANPFLKSRTVTNVGAWDYARMVNVARWCYDYGYLSWEQAWKYIDAGTRLALRDYDSWDSFATGFVAGRIMWDATNESHEDIAEIARYLLESKFSLWRDIPWQPYPVG</sequence>
<dbReference type="Proteomes" id="UP001165296">
    <property type="component" value="Unassembled WGS sequence"/>
</dbReference>
<organism evidence="2 3">
    <name type="scientific">Hymenobacter lucidus</name>
    <dbReference type="NCBI Taxonomy" id="2880930"/>
    <lineage>
        <taxon>Bacteria</taxon>
        <taxon>Pseudomonadati</taxon>
        <taxon>Bacteroidota</taxon>
        <taxon>Cytophagia</taxon>
        <taxon>Cytophagales</taxon>
        <taxon>Hymenobacteraceae</taxon>
        <taxon>Hymenobacter</taxon>
    </lineage>
</organism>
<keyword evidence="3" id="KW-1185">Reference proteome</keyword>
<dbReference type="RefSeq" id="WP_226176607.1">
    <property type="nucleotide sequence ID" value="NZ_JAJADR010000003.1"/>
</dbReference>
<evidence type="ECO:0000313" key="3">
    <source>
        <dbReference type="Proteomes" id="UP001165296"/>
    </source>
</evidence>
<gene>
    <name evidence="2" type="ORF">LGH74_13990</name>
</gene>
<dbReference type="InterPro" id="IPR009677">
    <property type="entry name" value="DUF1266"/>
</dbReference>
<feature type="domain" description="DUF1266" evidence="1">
    <location>
        <begin position="142"/>
        <end position="232"/>
    </location>
</feature>
<name>A0ABS8AVF7_9BACT</name>